<feature type="transmembrane region" description="Helical" evidence="6">
    <location>
        <begin position="221"/>
        <end position="241"/>
    </location>
</feature>
<evidence type="ECO:0000313" key="7">
    <source>
        <dbReference type="EMBL" id="QPG59280.1"/>
    </source>
</evidence>
<comment type="subcellular location">
    <subcellularLocation>
        <location evidence="6">Cell membrane</location>
        <topology evidence="6">Multi-pass membrane protein</topology>
    </subcellularLocation>
    <subcellularLocation>
        <location evidence="1">Membrane</location>
        <topology evidence="1">Multi-pass membrane protein</topology>
    </subcellularLocation>
</comment>
<evidence type="ECO:0000256" key="3">
    <source>
        <dbReference type="ARBA" id="ARBA00022692"/>
    </source>
</evidence>
<evidence type="ECO:0000256" key="1">
    <source>
        <dbReference type="ARBA" id="ARBA00004141"/>
    </source>
</evidence>
<dbReference type="InterPro" id="IPR002781">
    <property type="entry name" value="TM_pro_TauE-like"/>
</dbReference>
<sequence length="274" mass="28019">MMDTVLDLLPLAAMMLATGVVAGVLAGLLGVGGGIVIVPVLDTALGLYGVDPAIRMHVAVATSLACIVVTSISSSRAHHAKGSVDFSIVKVWGPAVFIGSILGTIGASYVDSQILSALFGGIALVVALKMLLPLDDVNLSQDVPRGIIAPVPPLVIGGLSSMMGIGGGTLSVPVLTLMNQTIHKAVGTAAIFGLLISLPGTLGFVVSGLGDPRLPVGSLGYVNIIGFLLISPVTVWAAPIGAKIAHKLDKRQLSMLFGGFLFLVSCRMIYRTFA</sequence>
<feature type="transmembrane region" description="Helical" evidence="6">
    <location>
        <begin position="117"/>
        <end position="134"/>
    </location>
</feature>
<reference evidence="7" key="1">
    <citation type="submission" date="2021-07" db="EMBL/GenBank/DDBJ databases">
        <title>Shewanella sp. YLB-07 whole genome sequence.</title>
        <authorList>
            <person name="Yu L."/>
        </authorList>
    </citation>
    <scope>NUCLEOTIDE SEQUENCE</scope>
    <source>
        <strain evidence="7">YLB-08</strain>
    </source>
</reference>
<evidence type="ECO:0000256" key="4">
    <source>
        <dbReference type="ARBA" id="ARBA00022989"/>
    </source>
</evidence>
<dbReference type="PANTHER" id="PTHR43483:SF3">
    <property type="entry name" value="MEMBRANE TRANSPORTER PROTEIN HI_0806-RELATED"/>
    <property type="match status" value="1"/>
</dbReference>
<feature type="transmembrane region" description="Helical" evidence="6">
    <location>
        <begin position="154"/>
        <end position="177"/>
    </location>
</feature>
<dbReference type="RefSeq" id="WP_142871629.1">
    <property type="nucleotide sequence ID" value="NZ_CP045503.2"/>
</dbReference>
<name>A0ABX6V9T3_9GAMM</name>
<evidence type="ECO:0000256" key="5">
    <source>
        <dbReference type="ARBA" id="ARBA00023136"/>
    </source>
</evidence>
<accession>A0ABX6V9T3</accession>
<protein>
    <recommendedName>
        <fullName evidence="6">Probable membrane transporter protein</fullName>
    </recommendedName>
</protein>
<feature type="transmembrane region" description="Helical" evidence="6">
    <location>
        <begin position="92"/>
        <end position="110"/>
    </location>
</feature>
<feature type="transmembrane region" description="Helical" evidence="6">
    <location>
        <begin position="189"/>
        <end position="209"/>
    </location>
</feature>
<evidence type="ECO:0000313" key="8">
    <source>
        <dbReference type="Proteomes" id="UP000316416"/>
    </source>
</evidence>
<feature type="transmembrane region" description="Helical" evidence="6">
    <location>
        <begin position="12"/>
        <end position="41"/>
    </location>
</feature>
<evidence type="ECO:0000256" key="2">
    <source>
        <dbReference type="ARBA" id="ARBA00009142"/>
    </source>
</evidence>
<proteinExistence type="inferred from homology"/>
<feature type="transmembrane region" description="Helical" evidence="6">
    <location>
        <begin position="253"/>
        <end position="270"/>
    </location>
</feature>
<keyword evidence="3 6" id="KW-0812">Transmembrane</keyword>
<keyword evidence="6" id="KW-1003">Cell membrane</keyword>
<dbReference type="Pfam" id="PF01925">
    <property type="entry name" value="TauE"/>
    <property type="match status" value="1"/>
</dbReference>
<keyword evidence="8" id="KW-1185">Reference proteome</keyword>
<keyword evidence="4 6" id="KW-1133">Transmembrane helix</keyword>
<dbReference type="PANTHER" id="PTHR43483">
    <property type="entry name" value="MEMBRANE TRANSPORTER PROTEIN HI_0806-RELATED"/>
    <property type="match status" value="1"/>
</dbReference>
<gene>
    <name evidence="7" type="ORF">FM038_019245</name>
</gene>
<comment type="similarity">
    <text evidence="2 6">Belongs to the 4-toluene sulfonate uptake permease (TSUP) (TC 2.A.102) family.</text>
</comment>
<organism evidence="7 8">
    <name type="scientific">Shewanella eurypsychrophilus</name>
    <dbReference type="NCBI Taxonomy" id="2593656"/>
    <lineage>
        <taxon>Bacteria</taxon>
        <taxon>Pseudomonadati</taxon>
        <taxon>Pseudomonadota</taxon>
        <taxon>Gammaproteobacteria</taxon>
        <taxon>Alteromonadales</taxon>
        <taxon>Shewanellaceae</taxon>
        <taxon>Shewanella</taxon>
    </lineage>
</organism>
<dbReference type="Proteomes" id="UP000316416">
    <property type="component" value="Chromosome"/>
</dbReference>
<evidence type="ECO:0000256" key="6">
    <source>
        <dbReference type="RuleBase" id="RU363041"/>
    </source>
</evidence>
<feature type="transmembrane region" description="Helical" evidence="6">
    <location>
        <begin position="53"/>
        <end position="72"/>
    </location>
</feature>
<dbReference type="EMBL" id="CP045503">
    <property type="protein sequence ID" value="QPG59280.1"/>
    <property type="molecule type" value="Genomic_DNA"/>
</dbReference>
<keyword evidence="5 6" id="KW-0472">Membrane</keyword>